<keyword evidence="3" id="KW-1185">Reference proteome</keyword>
<name>A0AAE3A3X8_9FIRM</name>
<keyword evidence="1" id="KW-0812">Transmembrane</keyword>
<protein>
    <submittedName>
        <fullName evidence="2">Uncharacterized protein</fullName>
    </submittedName>
</protein>
<evidence type="ECO:0000313" key="3">
    <source>
        <dbReference type="Proteomes" id="UP001197795"/>
    </source>
</evidence>
<feature type="transmembrane region" description="Helical" evidence="1">
    <location>
        <begin position="28"/>
        <end position="46"/>
    </location>
</feature>
<gene>
    <name evidence="2" type="ORF">LKD75_08725</name>
</gene>
<feature type="transmembrane region" description="Helical" evidence="1">
    <location>
        <begin position="5"/>
        <end position="22"/>
    </location>
</feature>
<dbReference type="AlphaFoldDB" id="A0AAE3A3X8"/>
<keyword evidence="1" id="KW-1133">Transmembrane helix</keyword>
<keyword evidence="1" id="KW-0472">Membrane</keyword>
<reference evidence="2 3" key="1">
    <citation type="submission" date="2021-10" db="EMBL/GenBank/DDBJ databases">
        <title>Anaerobic single-cell dispensing facilitates the cultivation of human gut bacteria.</title>
        <authorList>
            <person name="Afrizal A."/>
        </authorList>
    </citation>
    <scope>NUCLEOTIDE SEQUENCE [LARGE SCALE GENOMIC DNA]</scope>
    <source>
        <strain evidence="2 3">CLA-AA-H273</strain>
    </source>
</reference>
<organism evidence="2 3">
    <name type="scientific">Waltera acetigignens</name>
    <dbReference type="NCBI Taxonomy" id="2981769"/>
    <lineage>
        <taxon>Bacteria</taxon>
        <taxon>Bacillati</taxon>
        <taxon>Bacillota</taxon>
        <taxon>Clostridia</taxon>
        <taxon>Lachnospirales</taxon>
        <taxon>Lachnospiraceae</taxon>
        <taxon>Waltera</taxon>
    </lineage>
</organism>
<dbReference type="RefSeq" id="WP_022312912.1">
    <property type="nucleotide sequence ID" value="NZ_JAJEPV010000018.1"/>
</dbReference>
<dbReference type="EMBL" id="JAJEPV010000018">
    <property type="protein sequence ID" value="MCC2119665.1"/>
    <property type="molecule type" value="Genomic_DNA"/>
</dbReference>
<comment type="caution">
    <text evidence="2">The sequence shown here is derived from an EMBL/GenBank/DDBJ whole genome shotgun (WGS) entry which is preliminary data.</text>
</comment>
<accession>A0AAE3A3X8</accession>
<evidence type="ECO:0000256" key="1">
    <source>
        <dbReference type="SAM" id="Phobius"/>
    </source>
</evidence>
<sequence length="47" mass="5310">MKKIIGLILFFVAVGMLLMLVIHNRFIGLIMVALLLFAGYYLFCGCE</sequence>
<proteinExistence type="predicted"/>
<evidence type="ECO:0000313" key="2">
    <source>
        <dbReference type="EMBL" id="MCC2119665.1"/>
    </source>
</evidence>
<dbReference type="Proteomes" id="UP001197795">
    <property type="component" value="Unassembled WGS sequence"/>
</dbReference>